<keyword evidence="3" id="KW-1185">Reference proteome</keyword>
<dbReference type="PRINTS" id="PR00111">
    <property type="entry name" value="ABHYDROLASE"/>
</dbReference>
<dbReference type="GO" id="GO:0016787">
    <property type="term" value="F:hydrolase activity"/>
    <property type="evidence" value="ECO:0007669"/>
    <property type="project" value="UniProtKB-KW"/>
</dbReference>
<dbReference type="Pfam" id="PF00561">
    <property type="entry name" value="Abhydrolase_1"/>
    <property type="match status" value="1"/>
</dbReference>
<dbReference type="Proteomes" id="UP001500420">
    <property type="component" value="Unassembled WGS sequence"/>
</dbReference>
<proteinExistence type="predicted"/>
<dbReference type="SUPFAM" id="SSF53474">
    <property type="entry name" value="alpha/beta-Hydrolases"/>
    <property type="match status" value="1"/>
</dbReference>
<dbReference type="AlphaFoldDB" id="A0AAV3T8L2"/>
<evidence type="ECO:0000313" key="2">
    <source>
        <dbReference type="EMBL" id="GAA0669658.1"/>
    </source>
</evidence>
<accession>A0AAV3T8L2</accession>
<keyword evidence="2" id="KW-0378">Hydrolase</keyword>
<reference evidence="2 3" key="1">
    <citation type="journal article" date="2019" name="Int. J. Syst. Evol. Microbiol.">
        <title>The Global Catalogue of Microorganisms (GCM) 10K type strain sequencing project: providing services to taxonomists for standard genome sequencing and annotation.</title>
        <authorList>
            <consortium name="The Broad Institute Genomics Platform"/>
            <consortium name="The Broad Institute Genome Sequencing Center for Infectious Disease"/>
            <person name="Wu L."/>
            <person name="Ma J."/>
        </authorList>
    </citation>
    <scope>NUCLEOTIDE SEQUENCE [LARGE SCALE GENOMIC DNA]</scope>
    <source>
        <strain evidence="2 3">JCM 16328</strain>
    </source>
</reference>
<dbReference type="PANTHER" id="PTHR43433">
    <property type="entry name" value="HYDROLASE, ALPHA/BETA FOLD FAMILY PROTEIN"/>
    <property type="match status" value="1"/>
</dbReference>
<dbReference type="InterPro" id="IPR029058">
    <property type="entry name" value="AB_hydrolase_fold"/>
</dbReference>
<dbReference type="PANTHER" id="PTHR43433:SF10">
    <property type="entry name" value="AB HYDROLASE-1 DOMAIN-CONTAINING PROTEIN"/>
    <property type="match status" value="1"/>
</dbReference>
<dbReference type="EMBL" id="BAAADV010000001">
    <property type="protein sequence ID" value="GAA0669658.1"/>
    <property type="molecule type" value="Genomic_DNA"/>
</dbReference>
<dbReference type="Gene3D" id="3.40.50.1820">
    <property type="entry name" value="alpha/beta hydrolase"/>
    <property type="match status" value="1"/>
</dbReference>
<sequence>MDLDDLTVGSEAAATAADGRTIAYREYGDPDGAPVLFHHGTPGSRILPAAFHEIAREASIQLLAPDRPGQGRSDPAPDADVLDWADDAAAVADDAGADRFAALGFSGGGRFALACAHEYPDRVTRVATVAADGPPGAPTDGVGVQNRFLDVLARRAPPLLRLLFAVQARTADRTDPEDALALLTDAERDALDDRLDAPPIARLVALDLREAFRQGHGGVSREFRASVREWPFDLADVEAPVRLRHGADDRNVSPATAEYLAARLPDADAAVLPDEDHLSALVACHDATLSWLAEPLR</sequence>
<organism evidence="2 3">
    <name type="scientific">Natronoarchaeum mannanilyticum</name>
    <dbReference type="NCBI Taxonomy" id="926360"/>
    <lineage>
        <taxon>Archaea</taxon>
        <taxon>Methanobacteriati</taxon>
        <taxon>Methanobacteriota</taxon>
        <taxon>Stenosarchaea group</taxon>
        <taxon>Halobacteria</taxon>
        <taxon>Halobacteriales</taxon>
        <taxon>Natronoarchaeaceae</taxon>
    </lineage>
</organism>
<name>A0AAV3T8L2_9EURY</name>
<dbReference type="InterPro" id="IPR000073">
    <property type="entry name" value="AB_hydrolase_1"/>
</dbReference>
<dbReference type="InterPro" id="IPR050471">
    <property type="entry name" value="AB_hydrolase"/>
</dbReference>
<gene>
    <name evidence="2" type="ORF">GCM10009020_14630</name>
</gene>
<dbReference type="RefSeq" id="WP_343773287.1">
    <property type="nucleotide sequence ID" value="NZ_BAAADV010000001.1"/>
</dbReference>
<protein>
    <submittedName>
        <fullName evidence="2">Alpha/beta hydrolase</fullName>
    </submittedName>
</protein>
<feature type="domain" description="AB hydrolase-1" evidence="1">
    <location>
        <begin position="34"/>
        <end position="280"/>
    </location>
</feature>
<comment type="caution">
    <text evidence="2">The sequence shown here is derived from an EMBL/GenBank/DDBJ whole genome shotgun (WGS) entry which is preliminary data.</text>
</comment>
<evidence type="ECO:0000259" key="1">
    <source>
        <dbReference type="Pfam" id="PF00561"/>
    </source>
</evidence>
<evidence type="ECO:0000313" key="3">
    <source>
        <dbReference type="Proteomes" id="UP001500420"/>
    </source>
</evidence>